<proteinExistence type="predicted"/>
<dbReference type="Proteomes" id="UP000256328">
    <property type="component" value="Unassembled WGS sequence"/>
</dbReference>
<dbReference type="PANTHER" id="PTHR39596">
    <property type="match status" value="1"/>
</dbReference>
<organism evidence="3 4">
    <name type="scientific">Coleophoma crateriformis</name>
    <dbReference type="NCBI Taxonomy" id="565419"/>
    <lineage>
        <taxon>Eukaryota</taxon>
        <taxon>Fungi</taxon>
        <taxon>Dikarya</taxon>
        <taxon>Ascomycota</taxon>
        <taxon>Pezizomycotina</taxon>
        <taxon>Leotiomycetes</taxon>
        <taxon>Helotiales</taxon>
        <taxon>Dermateaceae</taxon>
        <taxon>Coleophoma</taxon>
    </lineage>
</organism>
<reference evidence="3 4" key="1">
    <citation type="journal article" date="2018" name="IMA Fungus">
        <title>IMA Genome-F 9: Draft genome sequence of Annulohypoxylon stygium, Aspergillus mulundensis, Berkeleyomyces basicola (syn. Thielaviopsis basicola), Ceratocystis smalleyi, two Cercospora beticola strains, Coleophoma cylindrospora, Fusarium fracticaudum, Phialophora cf. hyalina, and Morchella septimelata.</title>
        <authorList>
            <person name="Wingfield B.D."/>
            <person name="Bills G.F."/>
            <person name="Dong Y."/>
            <person name="Huang W."/>
            <person name="Nel W.J."/>
            <person name="Swalarsk-Parry B.S."/>
            <person name="Vaghefi N."/>
            <person name="Wilken P.M."/>
            <person name="An Z."/>
            <person name="de Beer Z.W."/>
            <person name="De Vos L."/>
            <person name="Chen L."/>
            <person name="Duong T.A."/>
            <person name="Gao Y."/>
            <person name="Hammerbacher A."/>
            <person name="Kikkert J.R."/>
            <person name="Li Y."/>
            <person name="Li H."/>
            <person name="Li K."/>
            <person name="Li Q."/>
            <person name="Liu X."/>
            <person name="Ma X."/>
            <person name="Naidoo K."/>
            <person name="Pethybridge S.J."/>
            <person name="Sun J."/>
            <person name="Steenkamp E.T."/>
            <person name="van der Nest M.A."/>
            <person name="van Wyk S."/>
            <person name="Wingfield M.J."/>
            <person name="Xiong C."/>
            <person name="Yue Q."/>
            <person name="Zhang X."/>
        </authorList>
    </citation>
    <scope>NUCLEOTIDE SEQUENCE [LARGE SCALE GENOMIC DNA]</scope>
    <source>
        <strain evidence="3 4">BP5796</strain>
    </source>
</reference>
<dbReference type="AlphaFoldDB" id="A0A3D8R3M8"/>
<feature type="region of interest" description="Disordered" evidence="1">
    <location>
        <begin position="1"/>
        <end position="22"/>
    </location>
</feature>
<dbReference type="PANTHER" id="PTHR39596:SF2">
    <property type="entry name" value="HET DOMAIN PROTEIN (AFU_ORTHOLOGUE AFUA_1G17550)-RELATED"/>
    <property type="match status" value="1"/>
</dbReference>
<gene>
    <name evidence="3" type="ORF">BP5796_09320</name>
</gene>
<evidence type="ECO:0000256" key="1">
    <source>
        <dbReference type="SAM" id="MobiDB-lite"/>
    </source>
</evidence>
<dbReference type="OrthoDB" id="2426273at2759"/>
<evidence type="ECO:0000313" key="4">
    <source>
        <dbReference type="Proteomes" id="UP000256328"/>
    </source>
</evidence>
<name>A0A3D8R3M8_9HELO</name>
<evidence type="ECO:0000313" key="3">
    <source>
        <dbReference type="EMBL" id="RDW68663.1"/>
    </source>
</evidence>
<sequence>MRCRYADLHQQTPSPPPESFLPTYKPSHVDPECSCSMISAGEDRLTAAAQRGNAMVAAFDDGLLTFEEMDPVAIPNKLQYTAISHIRSQGLGNTESSSLPTCQVQRLQQYVNQLYANQQPNQFWIDTICLPNDLKLRRESVKNIHHIFRHANSSLVVVRSLTSLSASSSNSDNLESMRRSSWFGRLWTLQEGADTPRLLFQFANCAMDLDQLLGDDLQTPSQLLEQVYQLTRDVKSADLHRLRDAVKFHGHAHELEMTLLAIIRLCYIGLVPRFETIASRDEKETASRLKVLLESIYSLQYGPKSAICSGSTETCERLSKIFYEATKGSWKPCLENV</sequence>
<accession>A0A3D8R3M8</accession>
<feature type="domain" description="Heterokaryon incompatibility" evidence="2">
    <location>
        <begin position="101"/>
        <end position="160"/>
    </location>
</feature>
<dbReference type="InterPro" id="IPR010730">
    <property type="entry name" value="HET"/>
</dbReference>
<dbReference type="EMBL" id="PDLN01000013">
    <property type="protein sequence ID" value="RDW68663.1"/>
    <property type="molecule type" value="Genomic_DNA"/>
</dbReference>
<protein>
    <recommendedName>
        <fullName evidence="2">Heterokaryon incompatibility domain-containing protein</fullName>
    </recommendedName>
</protein>
<dbReference type="Pfam" id="PF06985">
    <property type="entry name" value="HET"/>
    <property type="match status" value="1"/>
</dbReference>
<evidence type="ECO:0000259" key="2">
    <source>
        <dbReference type="Pfam" id="PF06985"/>
    </source>
</evidence>
<keyword evidence="4" id="KW-1185">Reference proteome</keyword>
<comment type="caution">
    <text evidence="3">The sequence shown here is derived from an EMBL/GenBank/DDBJ whole genome shotgun (WGS) entry which is preliminary data.</text>
</comment>